<reference evidence="3" key="1">
    <citation type="submission" date="2016-10" db="EMBL/GenBank/DDBJ databases">
        <authorList>
            <person name="Varghese N."/>
            <person name="Submissions S."/>
        </authorList>
    </citation>
    <scope>NUCLEOTIDE SEQUENCE [LARGE SCALE GENOMIC DNA]</scope>
    <source>
        <strain evidence="3">DSM 24767</strain>
    </source>
</reference>
<dbReference type="RefSeq" id="WP_090381469.1">
    <property type="nucleotide sequence ID" value="NZ_FNLC01000002.1"/>
</dbReference>
<dbReference type="OrthoDB" id="11472at2157"/>
<protein>
    <submittedName>
        <fullName evidence="2">HNH endonuclease</fullName>
    </submittedName>
</protein>
<dbReference type="InterPro" id="IPR003615">
    <property type="entry name" value="HNH_nuc"/>
</dbReference>
<dbReference type="SMART" id="SM00507">
    <property type="entry name" value="HNHc"/>
    <property type="match status" value="1"/>
</dbReference>
<dbReference type="InterPro" id="IPR036390">
    <property type="entry name" value="WH_DNA-bd_sf"/>
</dbReference>
<feature type="domain" description="HNH nuclease" evidence="1">
    <location>
        <begin position="12"/>
        <end position="69"/>
    </location>
</feature>
<sequence length="245" mass="27196">MSEHQRDQIPPQTRRVVLERDNHECQLCGNLGERAGGETTLHLHHRRSPLEGGSNEPSNILTLCDECHHHHHSSRTDPDQVQTNLDEYDLSTTPADYKILDSIESVGPASTGEIADEACISCVHARRRLYALAAANVVARDVDGQWDLADRVEEPARGQLPDDPERAARFARDDVIRRMRDAGMSHAEIAEIVNLDERTIPVAANRARAFDPPVPPISGSEPDLSDIARRVASIERQLDESETST</sequence>
<dbReference type="Pfam" id="PF01844">
    <property type="entry name" value="HNH"/>
    <property type="match status" value="1"/>
</dbReference>
<dbReference type="CDD" id="cd00085">
    <property type="entry name" value="HNHc"/>
    <property type="match status" value="1"/>
</dbReference>
<keyword evidence="2" id="KW-0378">Hydrolase</keyword>
<dbReference type="EMBL" id="FNLC01000002">
    <property type="protein sequence ID" value="SDR06207.1"/>
    <property type="molecule type" value="Genomic_DNA"/>
</dbReference>
<proteinExistence type="predicted"/>
<evidence type="ECO:0000313" key="2">
    <source>
        <dbReference type="EMBL" id="SDR06207.1"/>
    </source>
</evidence>
<gene>
    <name evidence="2" type="ORF">SAMN04489842_2181</name>
</gene>
<name>A0A1H1FZ00_NATTX</name>
<evidence type="ECO:0000259" key="1">
    <source>
        <dbReference type="SMART" id="SM00507"/>
    </source>
</evidence>
<dbReference type="InterPro" id="IPR002711">
    <property type="entry name" value="HNH"/>
</dbReference>
<keyword evidence="3" id="KW-1185">Reference proteome</keyword>
<dbReference type="STRING" id="1095778.SAMN04489842_2181"/>
<dbReference type="Gene3D" id="1.10.30.50">
    <property type="match status" value="1"/>
</dbReference>
<dbReference type="SUPFAM" id="SSF46785">
    <property type="entry name" value="Winged helix' DNA-binding domain"/>
    <property type="match status" value="1"/>
</dbReference>
<keyword evidence="2" id="KW-0255">Endonuclease</keyword>
<organism evidence="2 3">
    <name type="scientific">Natronobacterium texcoconense</name>
    <dbReference type="NCBI Taxonomy" id="1095778"/>
    <lineage>
        <taxon>Archaea</taxon>
        <taxon>Methanobacteriati</taxon>
        <taxon>Methanobacteriota</taxon>
        <taxon>Stenosarchaea group</taxon>
        <taxon>Halobacteria</taxon>
        <taxon>Halobacteriales</taxon>
        <taxon>Natrialbaceae</taxon>
        <taxon>Natronobacterium</taxon>
    </lineage>
</organism>
<dbReference type="Proteomes" id="UP000198848">
    <property type="component" value="Unassembled WGS sequence"/>
</dbReference>
<dbReference type="GO" id="GO:0003676">
    <property type="term" value="F:nucleic acid binding"/>
    <property type="evidence" value="ECO:0007669"/>
    <property type="project" value="InterPro"/>
</dbReference>
<evidence type="ECO:0000313" key="3">
    <source>
        <dbReference type="Proteomes" id="UP000198848"/>
    </source>
</evidence>
<dbReference type="AlphaFoldDB" id="A0A1H1FZ00"/>
<keyword evidence="2" id="KW-0540">Nuclease</keyword>
<dbReference type="GO" id="GO:0008270">
    <property type="term" value="F:zinc ion binding"/>
    <property type="evidence" value="ECO:0007669"/>
    <property type="project" value="InterPro"/>
</dbReference>
<accession>A0A1H1FZ00</accession>
<dbReference type="GO" id="GO:0004519">
    <property type="term" value="F:endonuclease activity"/>
    <property type="evidence" value="ECO:0007669"/>
    <property type="project" value="UniProtKB-KW"/>
</dbReference>